<dbReference type="PANTHER" id="PTHR13878">
    <property type="entry name" value="GULONOLACTONE OXIDASE"/>
    <property type="match status" value="1"/>
</dbReference>
<dbReference type="OrthoDB" id="9983560at2759"/>
<accession>A0A7S9KTE2</accession>
<dbReference type="GO" id="GO:0071949">
    <property type="term" value="F:FAD binding"/>
    <property type="evidence" value="ECO:0007669"/>
    <property type="project" value="InterPro"/>
</dbReference>
<dbReference type="Pfam" id="PF08031">
    <property type="entry name" value="BBE"/>
    <property type="match status" value="1"/>
</dbReference>
<feature type="signal peptide" evidence="3">
    <location>
        <begin position="1"/>
        <end position="19"/>
    </location>
</feature>
<evidence type="ECO:0000259" key="4">
    <source>
        <dbReference type="PROSITE" id="PS51387"/>
    </source>
</evidence>
<feature type="domain" description="FAD-binding PCMH-type" evidence="4">
    <location>
        <begin position="157"/>
        <end position="345"/>
    </location>
</feature>
<evidence type="ECO:0000256" key="2">
    <source>
        <dbReference type="ARBA" id="ARBA00023002"/>
    </source>
</evidence>
<dbReference type="Pfam" id="PF01565">
    <property type="entry name" value="FAD_binding_4"/>
    <property type="match status" value="1"/>
</dbReference>
<dbReference type="PROSITE" id="PS51387">
    <property type="entry name" value="FAD_PCMH"/>
    <property type="match status" value="1"/>
</dbReference>
<dbReference type="SUPFAM" id="SSF56176">
    <property type="entry name" value="FAD-binding/transporter-associated domain-like"/>
    <property type="match status" value="1"/>
</dbReference>
<reference evidence="5 6" key="1">
    <citation type="journal article" date="2018" name="PLoS Genet.">
        <title>Repeat elements organise 3D genome structure and mediate transcription in the filamentous fungus Epichloe festucae.</title>
        <authorList>
            <person name="Winter D.J."/>
            <person name="Ganley A.R.D."/>
            <person name="Young C.A."/>
            <person name="Liachko I."/>
            <person name="Schardl C.L."/>
            <person name="Dupont P.Y."/>
            <person name="Berry D."/>
            <person name="Ram A."/>
            <person name="Scott B."/>
            <person name="Cox M.P."/>
        </authorList>
    </citation>
    <scope>NUCLEOTIDE SEQUENCE [LARGE SCALE GENOMIC DNA]</scope>
    <source>
        <strain evidence="5 6">Fl1</strain>
    </source>
</reference>
<keyword evidence="3" id="KW-0732">Signal</keyword>
<dbReference type="GO" id="GO:0016491">
    <property type="term" value="F:oxidoreductase activity"/>
    <property type="evidence" value="ECO:0007669"/>
    <property type="project" value="UniProtKB-KW"/>
</dbReference>
<dbReference type="InterPro" id="IPR016169">
    <property type="entry name" value="FAD-bd_PCMH_sub2"/>
</dbReference>
<keyword evidence="6" id="KW-1185">Reference proteome</keyword>
<sequence>MRLHHPLSAFLALGPLGSGASDKTNNNTLLFSWETQRLEHRQIPPSKHAQLFAFDKPGPTFRPGQCKPGPGSAGWPVPDVWDAFDEQLKGALVRTIPIAASCYHDWGVFDAEKCKNISSRWTDPHLHDGDPTSVMWPLWQGRSCLPTSNAEGANCTLGAYPAYAVNATTVAQIQLAVNFARNQGLRLVVKNTGHDYQGRSSGAGALSIWTHNMQDISFVPNFALEDFGGNVLHIGAGVETLAISKTAEQHNSSVVAGMCANWPTYFVVGQTVGYAGGYFAGGGHSPLSGLFGTAADHVLAINVVTADGRFVTATPRSHADLFWALRGGGGSTFGATTLQMSFQTSANVSAKTFWEGTRAYFQNLDRMTQAGLYAYTNLRRDSPMYDNASYSLAAEPLVAPNMSISALEKMMKPVFTRLSELGIPYRTEAKHFPSYHAAWEDAWPPSQGHVASPNSVDGSWLFPRQSFSDPVSFNGSFQAIKRVVDNGYDITAFGVSPRNPYRIDNAVNPALRASTLFATTSIILSDEPSPDQLRSAQNTLMADILASWRAAAPVDKSGGSYANEGNVKDPDWQRTFYGKQYEKLLQIRRRRDPSELFYVPAGVGSERWEVRTGTQGIHSQDGPLCRTGLDSYLH</sequence>
<gene>
    <name evidence="5" type="ORF">C2857_006291</name>
</gene>
<dbReference type="PANTHER" id="PTHR13878:SF91">
    <property type="entry name" value="FAD BINDING DOMAIN PROTEIN (AFU_ORTHOLOGUE AFUA_6G12070)-RELATED"/>
    <property type="match status" value="1"/>
</dbReference>
<dbReference type="InterPro" id="IPR016166">
    <property type="entry name" value="FAD-bd_PCMH"/>
</dbReference>
<protein>
    <recommendedName>
        <fullName evidence="4">FAD-binding PCMH-type domain-containing protein</fullName>
    </recommendedName>
</protein>
<organism evidence="5 6">
    <name type="scientific">Epichloe festucae (strain Fl1)</name>
    <dbReference type="NCBI Taxonomy" id="877507"/>
    <lineage>
        <taxon>Eukaryota</taxon>
        <taxon>Fungi</taxon>
        <taxon>Dikarya</taxon>
        <taxon>Ascomycota</taxon>
        <taxon>Pezizomycotina</taxon>
        <taxon>Sordariomycetes</taxon>
        <taxon>Hypocreomycetidae</taxon>
        <taxon>Hypocreales</taxon>
        <taxon>Clavicipitaceae</taxon>
        <taxon>Epichloe</taxon>
    </lineage>
</organism>
<dbReference type="InterPro" id="IPR012951">
    <property type="entry name" value="BBE"/>
</dbReference>
<keyword evidence="2" id="KW-0560">Oxidoreductase</keyword>
<evidence type="ECO:0000256" key="1">
    <source>
        <dbReference type="ARBA" id="ARBA00005466"/>
    </source>
</evidence>
<dbReference type="EMBL" id="CP031387">
    <property type="protein sequence ID" value="QPH02085.1"/>
    <property type="molecule type" value="Genomic_DNA"/>
</dbReference>
<name>A0A7S9KTE2_EPIFF</name>
<evidence type="ECO:0000313" key="6">
    <source>
        <dbReference type="Proteomes" id="UP000594364"/>
    </source>
</evidence>
<dbReference type="InterPro" id="IPR036318">
    <property type="entry name" value="FAD-bd_PCMH-like_sf"/>
</dbReference>
<dbReference type="Gene3D" id="3.30.465.10">
    <property type="match status" value="2"/>
</dbReference>
<evidence type="ECO:0000256" key="3">
    <source>
        <dbReference type="SAM" id="SignalP"/>
    </source>
</evidence>
<dbReference type="Proteomes" id="UP000594364">
    <property type="component" value="Chromosome 3"/>
</dbReference>
<comment type="similarity">
    <text evidence="1">Belongs to the oxygen-dependent FAD-linked oxidoreductase family.</text>
</comment>
<dbReference type="InterPro" id="IPR050432">
    <property type="entry name" value="FAD-linked_Oxidoreductases_BP"/>
</dbReference>
<feature type="chain" id="PRO_5034527407" description="FAD-binding PCMH-type domain-containing protein" evidence="3">
    <location>
        <begin position="20"/>
        <end position="634"/>
    </location>
</feature>
<dbReference type="AlphaFoldDB" id="A0A7S9KTE2"/>
<proteinExistence type="inferred from homology"/>
<dbReference type="InterPro" id="IPR006094">
    <property type="entry name" value="Oxid_FAD_bind_N"/>
</dbReference>
<evidence type="ECO:0000313" key="5">
    <source>
        <dbReference type="EMBL" id="QPH02085.1"/>
    </source>
</evidence>